<name>A0A502FFG1_9PROT</name>
<dbReference type="InterPro" id="IPR038404">
    <property type="entry name" value="TRAP_DctP_sf"/>
</dbReference>
<dbReference type="Gene3D" id="3.40.190.170">
    <property type="entry name" value="Bacterial extracellular solute-binding protein, family 7"/>
    <property type="match status" value="1"/>
</dbReference>
<comment type="caution">
    <text evidence="2">The sequence shown here is derived from an EMBL/GenBank/DDBJ whole genome shotgun (WGS) entry which is preliminary data.</text>
</comment>
<dbReference type="EMBL" id="RCZP01000034">
    <property type="protein sequence ID" value="TPG48121.1"/>
    <property type="molecule type" value="Genomic_DNA"/>
</dbReference>
<dbReference type="AlphaFoldDB" id="A0A502FFG1"/>
<protein>
    <recommendedName>
        <fullName evidence="4">TRAP transporter substrate-binding protein</fullName>
    </recommendedName>
</protein>
<proteinExistence type="predicted"/>
<dbReference type="PANTHER" id="PTHR33376">
    <property type="match status" value="1"/>
</dbReference>
<accession>A0A502FFG1</accession>
<evidence type="ECO:0000313" key="3">
    <source>
        <dbReference type="Proteomes" id="UP000317078"/>
    </source>
</evidence>
<evidence type="ECO:0000256" key="1">
    <source>
        <dbReference type="ARBA" id="ARBA00022729"/>
    </source>
</evidence>
<dbReference type="Pfam" id="PF03480">
    <property type="entry name" value="DctP"/>
    <property type="match status" value="1"/>
</dbReference>
<gene>
    <name evidence="2" type="ORF">EAH89_23250</name>
</gene>
<dbReference type="NCBIfam" id="NF037995">
    <property type="entry name" value="TRAP_S1"/>
    <property type="match status" value="1"/>
</dbReference>
<keyword evidence="1" id="KW-0732">Signal</keyword>
<organism evidence="2 3">
    <name type="scientific">Muricoccus nepalensis</name>
    <dbReference type="NCBI Taxonomy" id="1854500"/>
    <lineage>
        <taxon>Bacteria</taxon>
        <taxon>Pseudomonadati</taxon>
        <taxon>Pseudomonadota</taxon>
        <taxon>Alphaproteobacteria</taxon>
        <taxon>Acetobacterales</taxon>
        <taxon>Roseomonadaceae</taxon>
        <taxon>Muricoccus</taxon>
    </lineage>
</organism>
<dbReference type="InterPro" id="IPR018389">
    <property type="entry name" value="DctP_fam"/>
</dbReference>
<keyword evidence="3" id="KW-1185">Reference proteome</keyword>
<dbReference type="Proteomes" id="UP000317078">
    <property type="component" value="Unassembled WGS sequence"/>
</dbReference>
<dbReference type="OrthoDB" id="9799287at2"/>
<sequence length="407" mass="43443">MPSAWAGLAPGASLLASSHRRSRLTALDTASSYLESAAETTMMLKSLAKLPGLLPSFALMGALSATSAFAQPTAAPPVPPGPRVNIVAITQPVPTNTQFTLVDVPYLRDMAARTGGRLNVTLASHAERNLGGAEIVRLVRSGQAEIGAGTLSTLSGDVPILDGVDLSGMAPRIADARRITEGLMPVANRDLERFGVRLVIMYPFPAQVLFCRSAFRSLEELRGRKIRTFGASLVDLVGSLGAQPVSIGFPEVYSALERGVVDCAITGTGSGAAARWPEVSSHISDLPLSWAVAGYMVNLAWWNRLDPAVRAHLEATFHEMSDKLWQLGDEGTRDGIDCNTGNREGCRLNQLAPRPMTEVKSTPEEAARLRSIFERTVLPNWVGRCGARCGEIYNQVVAPISGVRFGG</sequence>
<reference evidence="2 3" key="1">
    <citation type="journal article" date="2019" name="Environ. Microbiol.">
        <title>Species interactions and distinct microbial communities in high Arctic permafrost affected cryosols are associated with the CH4 and CO2 gas fluxes.</title>
        <authorList>
            <person name="Altshuler I."/>
            <person name="Hamel J."/>
            <person name="Turney S."/>
            <person name="Magnuson E."/>
            <person name="Levesque R."/>
            <person name="Greer C."/>
            <person name="Whyte L.G."/>
        </authorList>
    </citation>
    <scope>NUCLEOTIDE SEQUENCE [LARGE SCALE GENOMIC DNA]</scope>
    <source>
        <strain evidence="2 3">S9.3B</strain>
    </source>
</reference>
<evidence type="ECO:0000313" key="2">
    <source>
        <dbReference type="EMBL" id="TPG48121.1"/>
    </source>
</evidence>
<dbReference type="GO" id="GO:0055085">
    <property type="term" value="P:transmembrane transport"/>
    <property type="evidence" value="ECO:0007669"/>
    <property type="project" value="InterPro"/>
</dbReference>
<evidence type="ECO:0008006" key="4">
    <source>
        <dbReference type="Google" id="ProtNLM"/>
    </source>
</evidence>
<dbReference type="PANTHER" id="PTHR33376:SF15">
    <property type="entry name" value="BLL6794 PROTEIN"/>
    <property type="match status" value="1"/>
</dbReference>
<dbReference type="CDD" id="cd13602">
    <property type="entry name" value="PBP2_TRAP_BpDctp6_7"/>
    <property type="match status" value="1"/>
</dbReference>